<dbReference type="SUPFAM" id="SSF56672">
    <property type="entry name" value="DNA/RNA polymerases"/>
    <property type="match status" value="1"/>
</dbReference>
<dbReference type="GO" id="GO:0003676">
    <property type="term" value="F:nucleic acid binding"/>
    <property type="evidence" value="ECO:0007669"/>
    <property type="project" value="InterPro"/>
</dbReference>
<dbReference type="Pfam" id="PF14223">
    <property type="entry name" value="Retrotran_gag_2"/>
    <property type="match status" value="1"/>
</dbReference>
<dbReference type="GO" id="GO:0008270">
    <property type="term" value="F:zinc ion binding"/>
    <property type="evidence" value="ECO:0007669"/>
    <property type="project" value="InterPro"/>
</dbReference>
<feature type="region of interest" description="Disordered" evidence="5">
    <location>
        <begin position="311"/>
        <end position="332"/>
    </location>
</feature>
<dbReference type="Pfam" id="PF25597">
    <property type="entry name" value="SH3_retrovirus"/>
    <property type="match status" value="1"/>
</dbReference>
<dbReference type="SMART" id="SM00343">
    <property type="entry name" value="ZnF_C2HC"/>
    <property type="match status" value="2"/>
</dbReference>
<dbReference type="Gene3D" id="3.30.420.10">
    <property type="entry name" value="Ribonuclease H-like superfamily/Ribonuclease H"/>
    <property type="match status" value="1"/>
</dbReference>
<dbReference type="InterPro" id="IPR054722">
    <property type="entry name" value="PolX-like_BBD"/>
</dbReference>
<feature type="region of interest" description="Disordered" evidence="5">
    <location>
        <begin position="223"/>
        <end position="254"/>
    </location>
</feature>
<dbReference type="Gene3D" id="4.10.60.10">
    <property type="entry name" value="Zinc finger, CCHC-type"/>
    <property type="match status" value="1"/>
</dbReference>
<evidence type="ECO:0000256" key="5">
    <source>
        <dbReference type="SAM" id="MobiDB-lite"/>
    </source>
</evidence>
<evidence type="ECO:0000313" key="7">
    <source>
        <dbReference type="EMBL" id="KAK9940014.1"/>
    </source>
</evidence>
<dbReference type="PANTHER" id="PTHR42648:SF26">
    <property type="entry name" value="INTEGRASE CATALYTIC DOMAIN-CONTAINING PROTEIN"/>
    <property type="match status" value="1"/>
</dbReference>
<evidence type="ECO:0000256" key="2">
    <source>
        <dbReference type="ARBA" id="ARBA00022723"/>
    </source>
</evidence>
<evidence type="ECO:0000256" key="3">
    <source>
        <dbReference type="ARBA" id="ARBA00022750"/>
    </source>
</evidence>
<dbReference type="Pfam" id="PF07727">
    <property type="entry name" value="RVT_2"/>
    <property type="match status" value="1"/>
</dbReference>
<feature type="compositionally biased region" description="Low complexity" evidence="5">
    <location>
        <begin position="230"/>
        <end position="250"/>
    </location>
</feature>
<dbReference type="InterPro" id="IPR057670">
    <property type="entry name" value="SH3_retrovirus"/>
</dbReference>
<keyword evidence="4" id="KW-0378">Hydrolase</keyword>
<dbReference type="InterPro" id="IPR013103">
    <property type="entry name" value="RVT_2"/>
</dbReference>
<dbReference type="InterPro" id="IPR036397">
    <property type="entry name" value="RNaseH_sf"/>
</dbReference>
<keyword evidence="1" id="KW-0645">Protease</keyword>
<feature type="compositionally biased region" description="Low complexity" evidence="5">
    <location>
        <begin position="930"/>
        <end position="941"/>
    </location>
</feature>
<dbReference type="Pfam" id="PF13976">
    <property type="entry name" value="gag_pre-integrs"/>
    <property type="match status" value="1"/>
</dbReference>
<dbReference type="InterPro" id="IPR036875">
    <property type="entry name" value="Znf_CCHC_sf"/>
</dbReference>
<keyword evidence="8" id="KW-1185">Reference proteome</keyword>
<dbReference type="InterPro" id="IPR043502">
    <property type="entry name" value="DNA/RNA_pol_sf"/>
</dbReference>
<evidence type="ECO:0000259" key="6">
    <source>
        <dbReference type="PROSITE" id="PS50994"/>
    </source>
</evidence>
<organism evidence="7 8">
    <name type="scientific">Rubus argutus</name>
    <name type="common">Southern blackberry</name>
    <dbReference type="NCBI Taxonomy" id="59490"/>
    <lineage>
        <taxon>Eukaryota</taxon>
        <taxon>Viridiplantae</taxon>
        <taxon>Streptophyta</taxon>
        <taxon>Embryophyta</taxon>
        <taxon>Tracheophyta</taxon>
        <taxon>Spermatophyta</taxon>
        <taxon>Magnoliopsida</taxon>
        <taxon>eudicotyledons</taxon>
        <taxon>Gunneridae</taxon>
        <taxon>Pentapetalae</taxon>
        <taxon>rosids</taxon>
        <taxon>fabids</taxon>
        <taxon>Rosales</taxon>
        <taxon>Rosaceae</taxon>
        <taxon>Rosoideae</taxon>
        <taxon>Rosoideae incertae sedis</taxon>
        <taxon>Rubus</taxon>
    </lineage>
</organism>
<name>A0AAW1XTV7_RUBAR</name>
<dbReference type="EMBL" id="JBEDUW010000003">
    <property type="protein sequence ID" value="KAK9940014.1"/>
    <property type="molecule type" value="Genomic_DNA"/>
</dbReference>
<dbReference type="PROSITE" id="PS50994">
    <property type="entry name" value="INTEGRASE"/>
    <property type="match status" value="1"/>
</dbReference>
<dbReference type="SUPFAM" id="SSF57756">
    <property type="entry name" value="Retrovirus zinc finger-like domains"/>
    <property type="match status" value="1"/>
</dbReference>
<dbReference type="PANTHER" id="PTHR42648">
    <property type="entry name" value="TRANSPOSASE, PUTATIVE-RELATED"/>
    <property type="match status" value="1"/>
</dbReference>
<gene>
    <name evidence="7" type="ORF">M0R45_016692</name>
</gene>
<feature type="compositionally biased region" description="Polar residues" evidence="5">
    <location>
        <begin position="964"/>
        <end position="975"/>
    </location>
</feature>
<feature type="region of interest" description="Disordered" evidence="5">
    <location>
        <begin position="930"/>
        <end position="988"/>
    </location>
</feature>
<reference evidence="7 8" key="1">
    <citation type="journal article" date="2023" name="G3 (Bethesda)">
        <title>A chromosome-length genome assembly and annotation of blackberry (Rubus argutus, cv. 'Hillquist').</title>
        <authorList>
            <person name="Bruna T."/>
            <person name="Aryal R."/>
            <person name="Dudchenko O."/>
            <person name="Sargent D.J."/>
            <person name="Mead D."/>
            <person name="Buti M."/>
            <person name="Cavallini A."/>
            <person name="Hytonen T."/>
            <person name="Andres J."/>
            <person name="Pham M."/>
            <person name="Weisz D."/>
            <person name="Mascagni F."/>
            <person name="Usai G."/>
            <person name="Natali L."/>
            <person name="Bassil N."/>
            <person name="Fernandez G.E."/>
            <person name="Lomsadze A."/>
            <person name="Armour M."/>
            <person name="Olukolu B."/>
            <person name="Poorten T."/>
            <person name="Britton C."/>
            <person name="Davik J."/>
            <person name="Ashrafi H."/>
            <person name="Aiden E.L."/>
            <person name="Borodovsky M."/>
            <person name="Worthington M."/>
        </authorList>
    </citation>
    <scope>NUCLEOTIDE SEQUENCE [LARGE SCALE GENOMIC DNA]</scope>
    <source>
        <strain evidence="7">PI 553951</strain>
    </source>
</reference>
<feature type="compositionally biased region" description="Polar residues" evidence="5">
    <location>
        <begin position="942"/>
        <end position="957"/>
    </location>
</feature>
<evidence type="ECO:0000256" key="4">
    <source>
        <dbReference type="ARBA" id="ARBA00022801"/>
    </source>
</evidence>
<protein>
    <recommendedName>
        <fullName evidence="6">Integrase catalytic domain-containing protein</fullName>
    </recommendedName>
</protein>
<dbReference type="GO" id="GO:0006508">
    <property type="term" value="P:proteolysis"/>
    <property type="evidence" value="ECO:0007669"/>
    <property type="project" value="UniProtKB-KW"/>
</dbReference>
<proteinExistence type="predicted"/>
<dbReference type="Proteomes" id="UP001457282">
    <property type="component" value="Unassembled WGS sequence"/>
</dbReference>
<feature type="compositionally biased region" description="Low complexity" evidence="5">
    <location>
        <begin position="311"/>
        <end position="329"/>
    </location>
</feature>
<dbReference type="InterPro" id="IPR001584">
    <property type="entry name" value="Integrase_cat-core"/>
</dbReference>
<dbReference type="InterPro" id="IPR012337">
    <property type="entry name" value="RNaseH-like_sf"/>
</dbReference>
<dbReference type="Pfam" id="PF00665">
    <property type="entry name" value="rve"/>
    <property type="match status" value="1"/>
</dbReference>
<evidence type="ECO:0000256" key="1">
    <source>
        <dbReference type="ARBA" id="ARBA00022670"/>
    </source>
</evidence>
<dbReference type="Pfam" id="PF22936">
    <property type="entry name" value="Pol_BBD"/>
    <property type="match status" value="1"/>
</dbReference>
<sequence>MSTVQISQNTVYLPNILLDESNYPTWLFRLQTFLRGQNLYAFVDGSSVCPPQCVFASDGTTSVLNPEYETWKTQDQNVINLLSQTLSSKAMSCVVGSQSACEMWSRLRLKFAAPNRQNILQLKSNLQNLKKGSDNVETYLDKIKDARDALETVGVILDDEDVVVTVLRGLPSEFAAIKTVIRAQFVSCSMGELKTLLQAAEIDIETESQIASGLPLTAMVAHHHTSPTQSSASPIPVSTVTTSGSSQTNSPSIPPGFNHIGSSSSTSYIPIPAMPYGFAPYSPFPVFDPNYESPFSMAGFYGGRGSGHVNSGNGRASGSNGRGSFSSNGTYNSGSHNGASGLGSISGHPNVGFNNGGGFSNRANGNGNGGNTFTCQLCGKVGHGAKTCRTLSNFNVNNASSPSVECQYCGRPYHTADRCFHLIGFPNQRSNNEASTSSAMLARNVSNPPQFWLADSGATNHMTSEVQLLNNVAPYQSSDSVQVGNGNQLKITHIGNTILGLLKLNNVLLIPELAAHLLSIYQLCKQNNCSVWFDEFMCVIQDKVLGKILYKGLSKQGLYPIPFDLPLLQASPSSTTSSSLTKTGSDTSPAAFVGKLNKHSLWHRRFGHPSYEVVRHMLNKCKLSTRCDVQPSVCEPCLLGKFHKLPFPSSQSRSLKPFDLVHSDVWGPSPYVSLDGFRYYVLFVDDCTRYTWIFPMKNKSEVFSYFQSLCAFVKTQLSSCIKTLRTDGGGEYMGTAFKDFLLTHGIMQQVSCPYTPEQNGISERKNRHIREIAVTMMQTASLPSHFWYHACALATYLINRMPTPVLDMSSPFEKLYNKIPDLTILRVFGCACYPLLTHYRANKLQPKTARCIFLGFATGYKGFICYNPTTKKYHVSRHVFFDEDFFPCATVTSASRSSSVVQSSVQPMVHPYLTQSQSFVPADLPAPVLSSSSSSGQSSSSATALTPNDSSTSSDTISGEHVSDSSIENAFTPSPHTEDICPFNPHNHTSIQLHQDNNISVSTSPGIGISVVLDCAPTQSHLTSQISDSNVLLPIEGLTHSVTNDHRMLTRGKRGIFKKKCLLSVLSSSSTDPSDIEPTGYKRALQIPAWKQAMQEEYDALMTQKTWTLVSLPPGKNLVSCKWIYKIKRNADGTIARHKARLVARGYSQEYGVDYEETFSPVVRHTTVRLILGLAAHSNWKLHQLDVKNAFLHGILQEEVYMSQPGGFEDPSFPTHVCKLQKSLYGLKQAPRAWNDRFTAFLPSVGFKCSYADPSLFVKVSGSSHVYLLLYVDDIIITGNSEELIAEVKLSLQAEFDMKDLGPLHYFLGLEITYLPNGLFLSQHKYAKDLLHKAGMDECNTHLTPSQVGVKLFTDAGTPLSASDTAYFRSLVGCLQYLTFTRLDIAYSVNTVCQFLHSPTDVHLNAAKRILRYVKGTLDHGIVFRRGTSITKHVGFQANLTAYCDADWAGDPNDRKSTTGFVVLLNNTPISWCSKKQTVVSRSSTEAEYRSMADTTSELQWLLHLLSDLHIQLSQVPVLHCDNISALALAHNPIHHSKLKHIEVDVHFTREQVKAGTIRLQFVSTKEQLADIFTKGLCSPQHIYLCDNLMLVPSHQVEEGYQERRVN</sequence>
<keyword evidence="2" id="KW-0479">Metal-binding</keyword>
<dbReference type="CDD" id="cd09272">
    <property type="entry name" value="RNase_HI_RT_Ty1"/>
    <property type="match status" value="1"/>
</dbReference>
<dbReference type="SUPFAM" id="SSF53098">
    <property type="entry name" value="Ribonuclease H-like"/>
    <property type="match status" value="1"/>
</dbReference>
<dbReference type="InterPro" id="IPR039537">
    <property type="entry name" value="Retrotran_Ty1/copia-like"/>
</dbReference>
<dbReference type="GO" id="GO:0015074">
    <property type="term" value="P:DNA integration"/>
    <property type="evidence" value="ECO:0007669"/>
    <property type="project" value="InterPro"/>
</dbReference>
<dbReference type="InterPro" id="IPR025724">
    <property type="entry name" value="GAG-pre-integrase_dom"/>
</dbReference>
<feature type="domain" description="Integrase catalytic" evidence="6">
    <location>
        <begin position="653"/>
        <end position="819"/>
    </location>
</feature>
<accession>A0AAW1XTV7</accession>
<dbReference type="InterPro" id="IPR001878">
    <property type="entry name" value="Znf_CCHC"/>
</dbReference>
<comment type="caution">
    <text evidence="7">The sequence shown here is derived from an EMBL/GenBank/DDBJ whole genome shotgun (WGS) entry which is preliminary data.</text>
</comment>
<keyword evidence="3" id="KW-0064">Aspartyl protease</keyword>
<dbReference type="GO" id="GO:0004190">
    <property type="term" value="F:aspartic-type endopeptidase activity"/>
    <property type="evidence" value="ECO:0007669"/>
    <property type="project" value="UniProtKB-KW"/>
</dbReference>
<evidence type="ECO:0000313" key="8">
    <source>
        <dbReference type="Proteomes" id="UP001457282"/>
    </source>
</evidence>